<protein>
    <recommendedName>
        <fullName evidence="3">GemA protein</fullName>
    </recommendedName>
</protein>
<gene>
    <name evidence="1" type="ORF">A3840_17255</name>
</gene>
<evidence type="ECO:0008006" key="3">
    <source>
        <dbReference type="Google" id="ProtNLM"/>
    </source>
</evidence>
<accession>A0A178HLL2</accession>
<evidence type="ECO:0000313" key="1">
    <source>
        <dbReference type="EMBL" id="OAM73742.1"/>
    </source>
</evidence>
<name>A0A178HLL2_9HYPH</name>
<keyword evidence="2" id="KW-1185">Reference proteome</keyword>
<comment type="caution">
    <text evidence="1">The sequence shown here is derived from an EMBL/GenBank/DDBJ whole genome shotgun (WGS) entry which is preliminary data.</text>
</comment>
<dbReference type="InterPro" id="IPR009363">
    <property type="entry name" value="Phage_Mu_Gp16"/>
</dbReference>
<evidence type="ECO:0000313" key="2">
    <source>
        <dbReference type="Proteomes" id="UP000078389"/>
    </source>
</evidence>
<dbReference type="Pfam" id="PF06252">
    <property type="entry name" value="GemA"/>
    <property type="match status" value="1"/>
</dbReference>
<sequence>MSQSIKAIHVCRRQVVGLEDEAVWRDFLENVSGSRSVKEMSERQREEVIAELRKRGAKAARPFRKSDKPHVRKVFAIWGDMCREGIPDKANRDGLRAFVARVTRRDDRPDGVGDPEWLDPADARMVTEALKSWRGREMAKRKAG</sequence>
<dbReference type="Proteomes" id="UP000078389">
    <property type="component" value="Unassembled WGS sequence"/>
</dbReference>
<dbReference type="STRING" id="1770058.A3840_17255"/>
<dbReference type="RefSeq" id="WP_067459827.1">
    <property type="nucleotide sequence ID" value="NZ_LVVY01000130.1"/>
</dbReference>
<organism evidence="1 2">
    <name type="scientific">Devosia elaeis</name>
    <dbReference type="NCBI Taxonomy" id="1770058"/>
    <lineage>
        <taxon>Bacteria</taxon>
        <taxon>Pseudomonadati</taxon>
        <taxon>Pseudomonadota</taxon>
        <taxon>Alphaproteobacteria</taxon>
        <taxon>Hyphomicrobiales</taxon>
        <taxon>Devosiaceae</taxon>
        <taxon>Devosia</taxon>
    </lineage>
</organism>
<dbReference type="AlphaFoldDB" id="A0A178HLL2"/>
<proteinExistence type="predicted"/>
<dbReference type="OrthoDB" id="7353918at2"/>
<dbReference type="EMBL" id="LVVY01000130">
    <property type="protein sequence ID" value="OAM73742.1"/>
    <property type="molecule type" value="Genomic_DNA"/>
</dbReference>
<reference evidence="1 2" key="1">
    <citation type="submission" date="2016-03" db="EMBL/GenBank/DDBJ databases">
        <title>Genome sequencing of Devosia sp. S37.</title>
        <authorList>
            <person name="Mohd Nor M."/>
        </authorList>
    </citation>
    <scope>NUCLEOTIDE SEQUENCE [LARGE SCALE GENOMIC DNA]</scope>
    <source>
        <strain evidence="1 2">S37</strain>
    </source>
</reference>